<sequence>MTIDPPTVMITGATDGLGRALAHRLAADGTRLVLHGRDPGKLRHTAAELRRRHGCPQPATVCADLSELAQVRRLARDVASATDRLDALVNNAGVGFGGPEERHRQLSADGHELRFAVNHLAGFDLTLRLLHLLRRAPHARIVNVASIGQHPIDFADVMLEHGYTAVRAYRQSKLAQIIAGLELAERLRGEPITVNSLHPATYMPTKMVLAGLGHSVDTLEAGTAATWRLIRLPELAGTTGRFFDRTAEARAHPTAYQQDVRTRLWRLSIDLTAAPPP</sequence>
<evidence type="ECO:0000313" key="3">
    <source>
        <dbReference type="Proteomes" id="UP001501470"/>
    </source>
</evidence>
<comment type="caution">
    <text evidence="2">The sequence shown here is derived from an EMBL/GenBank/DDBJ whole genome shotgun (WGS) entry which is preliminary data.</text>
</comment>
<dbReference type="Proteomes" id="UP001501470">
    <property type="component" value="Unassembled WGS sequence"/>
</dbReference>
<keyword evidence="3" id="KW-1185">Reference proteome</keyword>
<dbReference type="InterPro" id="IPR036291">
    <property type="entry name" value="NAD(P)-bd_dom_sf"/>
</dbReference>
<dbReference type="Gene3D" id="3.40.50.720">
    <property type="entry name" value="NAD(P)-binding Rossmann-like Domain"/>
    <property type="match status" value="1"/>
</dbReference>
<gene>
    <name evidence="2" type="ORF">GCM10009827_010370</name>
</gene>
<dbReference type="RefSeq" id="WP_344499988.1">
    <property type="nucleotide sequence ID" value="NZ_BAAAQD010000001.1"/>
</dbReference>
<reference evidence="2 3" key="1">
    <citation type="journal article" date="2019" name="Int. J. Syst. Evol. Microbiol.">
        <title>The Global Catalogue of Microorganisms (GCM) 10K type strain sequencing project: providing services to taxonomists for standard genome sequencing and annotation.</title>
        <authorList>
            <consortium name="The Broad Institute Genomics Platform"/>
            <consortium name="The Broad Institute Genome Sequencing Center for Infectious Disease"/>
            <person name="Wu L."/>
            <person name="Ma J."/>
        </authorList>
    </citation>
    <scope>NUCLEOTIDE SEQUENCE [LARGE SCALE GENOMIC DNA]</scope>
    <source>
        <strain evidence="2 3">JCM 15933</strain>
    </source>
</reference>
<dbReference type="InterPro" id="IPR002347">
    <property type="entry name" value="SDR_fam"/>
</dbReference>
<dbReference type="PANTHER" id="PTHR43157">
    <property type="entry name" value="PHOSPHATIDYLINOSITOL-GLYCAN BIOSYNTHESIS CLASS F PROTEIN-RELATED"/>
    <property type="match status" value="1"/>
</dbReference>
<organism evidence="2 3">
    <name type="scientific">Dactylosporangium maewongense</name>
    <dbReference type="NCBI Taxonomy" id="634393"/>
    <lineage>
        <taxon>Bacteria</taxon>
        <taxon>Bacillati</taxon>
        <taxon>Actinomycetota</taxon>
        <taxon>Actinomycetes</taxon>
        <taxon>Micromonosporales</taxon>
        <taxon>Micromonosporaceae</taxon>
        <taxon>Dactylosporangium</taxon>
    </lineage>
</organism>
<accession>A0ABN1ZN23</accession>
<proteinExistence type="predicted"/>
<dbReference type="SUPFAM" id="SSF51735">
    <property type="entry name" value="NAD(P)-binding Rossmann-fold domains"/>
    <property type="match status" value="1"/>
</dbReference>
<dbReference type="PANTHER" id="PTHR43157:SF31">
    <property type="entry name" value="PHOSPHATIDYLINOSITOL-GLYCAN BIOSYNTHESIS CLASS F PROTEIN"/>
    <property type="match status" value="1"/>
</dbReference>
<dbReference type="Pfam" id="PF00106">
    <property type="entry name" value="adh_short"/>
    <property type="match status" value="1"/>
</dbReference>
<dbReference type="PRINTS" id="PR00081">
    <property type="entry name" value="GDHRDH"/>
</dbReference>
<evidence type="ECO:0000313" key="2">
    <source>
        <dbReference type="EMBL" id="GAA1501349.1"/>
    </source>
</evidence>
<name>A0ABN1ZN23_9ACTN</name>
<evidence type="ECO:0000256" key="1">
    <source>
        <dbReference type="ARBA" id="ARBA00023002"/>
    </source>
</evidence>
<protein>
    <submittedName>
        <fullName evidence="2">SDR family NAD(P)-dependent oxidoreductase</fullName>
    </submittedName>
</protein>
<dbReference type="EMBL" id="BAAAQD010000001">
    <property type="protein sequence ID" value="GAA1501349.1"/>
    <property type="molecule type" value="Genomic_DNA"/>
</dbReference>
<keyword evidence="1" id="KW-0560">Oxidoreductase</keyword>